<dbReference type="EMBL" id="MU005776">
    <property type="protein sequence ID" value="KAF2706445.1"/>
    <property type="molecule type" value="Genomic_DNA"/>
</dbReference>
<gene>
    <name evidence="1" type="ORF">K504DRAFT_448129</name>
</gene>
<dbReference type="AlphaFoldDB" id="A0A6G1K1P2"/>
<sequence length="196" mass="21912">MGVSHDHVRILFTAVNCLFPTIHIQLVLQARWKLKTTTSIKTKEQNRLTQYQEGKPKAIRPLNGSIPGLPFLVTRTRLRRHNPLGKSFISAALDNAIISFVRGTYSYRNQGSRGKINVLRKCCPAFDNHLALQMISSAASTTDYSSASRPTFRRILDGQAQESRQRQSAGIVLTAQSTSVLFINGWPFCVVHACIM</sequence>
<name>A0A6G1K1P2_9PLEO</name>
<keyword evidence="2" id="KW-1185">Reference proteome</keyword>
<evidence type="ECO:0000313" key="1">
    <source>
        <dbReference type="EMBL" id="KAF2706445.1"/>
    </source>
</evidence>
<dbReference type="Proteomes" id="UP000799428">
    <property type="component" value="Unassembled WGS sequence"/>
</dbReference>
<protein>
    <submittedName>
        <fullName evidence="1">Uncharacterized protein</fullName>
    </submittedName>
</protein>
<reference evidence="1" key="1">
    <citation type="journal article" date="2020" name="Stud. Mycol.">
        <title>101 Dothideomycetes genomes: a test case for predicting lifestyles and emergence of pathogens.</title>
        <authorList>
            <person name="Haridas S."/>
            <person name="Albert R."/>
            <person name="Binder M."/>
            <person name="Bloem J."/>
            <person name="Labutti K."/>
            <person name="Salamov A."/>
            <person name="Andreopoulos B."/>
            <person name="Baker S."/>
            <person name="Barry K."/>
            <person name="Bills G."/>
            <person name="Bluhm B."/>
            <person name="Cannon C."/>
            <person name="Castanera R."/>
            <person name="Culley D."/>
            <person name="Daum C."/>
            <person name="Ezra D."/>
            <person name="Gonzalez J."/>
            <person name="Henrissat B."/>
            <person name="Kuo A."/>
            <person name="Liang C."/>
            <person name="Lipzen A."/>
            <person name="Lutzoni F."/>
            <person name="Magnuson J."/>
            <person name="Mondo S."/>
            <person name="Nolan M."/>
            <person name="Ohm R."/>
            <person name="Pangilinan J."/>
            <person name="Park H.-J."/>
            <person name="Ramirez L."/>
            <person name="Alfaro M."/>
            <person name="Sun H."/>
            <person name="Tritt A."/>
            <person name="Yoshinaga Y."/>
            <person name="Zwiers L.-H."/>
            <person name="Turgeon B."/>
            <person name="Goodwin S."/>
            <person name="Spatafora J."/>
            <person name="Crous P."/>
            <person name="Grigoriev I."/>
        </authorList>
    </citation>
    <scope>NUCLEOTIDE SEQUENCE</scope>
    <source>
        <strain evidence="1">CBS 279.74</strain>
    </source>
</reference>
<evidence type="ECO:0000313" key="2">
    <source>
        <dbReference type="Proteomes" id="UP000799428"/>
    </source>
</evidence>
<organism evidence="1 2">
    <name type="scientific">Pleomassaria siparia CBS 279.74</name>
    <dbReference type="NCBI Taxonomy" id="1314801"/>
    <lineage>
        <taxon>Eukaryota</taxon>
        <taxon>Fungi</taxon>
        <taxon>Dikarya</taxon>
        <taxon>Ascomycota</taxon>
        <taxon>Pezizomycotina</taxon>
        <taxon>Dothideomycetes</taxon>
        <taxon>Pleosporomycetidae</taxon>
        <taxon>Pleosporales</taxon>
        <taxon>Pleomassariaceae</taxon>
        <taxon>Pleomassaria</taxon>
    </lineage>
</organism>
<proteinExistence type="predicted"/>
<accession>A0A6G1K1P2</accession>